<dbReference type="STRING" id="1798664.A3C93_01405"/>
<dbReference type="InterPro" id="IPR050228">
    <property type="entry name" value="Carboxylesterase_BioH"/>
</dbReference>
<protein>
    <recommendedName>
        <fullName evidence="1">AB hydrolase-1 domain-containing protein</fullName>
    </recommendedName>
</protein>
<comment type="caution">
    <text evidence="2">The sequence shown here is derived from an EMBL/GenBank/DDBJ whole genome shotgun (WGS) entry which is preliminary data.</text>
</comment>
<dbReference type="EMBL" id="MHLO01000041">
    <property type="protein sequence ID" value="OGZ10988.1"/>
    <property type="molecule type" value="Genomic_DNA"/>
</dbReference>
<evidence type="ECO:0000313" key="3">
    <source>
        <dbReference type="Proteomes" id="UP000178636"/>
    </source>
</evidence>
<evidence type="ECO:0000313" key="2">
    <source>
        <dbReference type="EMBL" id="OGZ10988.1"/>
    </source>
</evidence>
<accession>A0A1G2DDX8</accession>
<evidence type="ECO:0000259" key="1">
    <source>
        <dbReference type="Pfam" id="PF12697"/>
    </source>
</evidence>
<reference evidence="2 3" key="1">
    <citation type="journal article" date="2016" name="Nat. Commun.">
        <title>Thousands of microbial genomes shed light on interconnected biogeochemical processes in an aquifer system.</title>
        <authorList>
            <person name="Anantharaman K."/>
            <person name="Brown C.T."/>
            <person name="Hug L.A."/>
            <person name="Sharon I."/>
            <person name="Castelle C.J."/>
            <person name="Probst A.J."/>
            <person name="Thomas B.C."/>
            <person name="Singh A."/>
            <person name="Wilkins M.J."/>
            <person name="Karaoz U."/>
            <person name="Brodie E.L."/>
            <person name="Williams K.H."/>
            <person name="Hubbard S.S."/>
            <person name="Banfield J.F."/>
        </authorList>
    </citation>
    <scope>NUCLEOTIDE SEQUENCE [LARGE SCALE GENOMIC DNA]</scope>
</reference>
<proteinExistence type="predicted"/>
<feature type="domain" description="AB hydrolase-1" evidence="1">
    <location>
        <begin position="26"/>
        <end position="260"/>
    </location>
</feature>
<dbReference type="InterPro" id="IPR000073">
    <property type="entry name" value="AB_hydrolase_1"/>
</dbReference>
<dbReference type="PANTHER" id="PTHR43194">
    <property type="entry name" value="HYDROLASE ALPHA/BETA FOLD FAMILY"/>
    <property type="match status" value="1"/>
</dbReference>
<organism evidence="2 3">
    <name type="scientific">Candidatus Lloydbacteria bacterium RIFCSPHIGHO2_02_FULL_54_17</name>
    <dbReference type="NCBI Taxonomy" id="1798664"/>
    <lineage>
        <taxon>Bacteria</taxon>
        <taxon>Candidatus Lloydiibacteriota</taxon>
    </lineage>
</organism>
<dbReference type="PANTHER" id="PTHR43194:SF2">
    <property type="entry name" value="PEROXISOMAL MEMBRANE PROTEIN LPX1"/>
    <property type="match status" value="1"/>
</dbReference>
<dbReference type="Gene3D" id="3.40.50.1820">
    <property type="entry name" value="alpha/beta hydrolase"/>
    <property type="match status" value="1"/>
</dbReference>
<dbReference type="Pfam" id="PF12697">
    <property type="entry name" value="Abhydrolase_6"/>
    <property type="match status" value="1"/>
</dbReference>
<sequence length="273" mass="29063">MREEGSGHHFSLAHPDPVLGKERAPIVFIHGAGGAAWHWDSLLPHFAACGYPCYAPDLVGHGVSRESIRTAGIYDYALDVEHFLTNVVLPRHSAPVVVGHSMGGLIAQKIAESVATAGVVLVTPAPPHGISYRPGGVLLPAPEDILSLFCVFIMGQSIPLSRKFIESIFVDPIASAAVIDTFVAKQFVESPIALKEMLLGEVTVRPEMITCPIFVVGAGKDRVIHPEIAHEVAEYYDAPLATLHHLGHACIMEAGCEATAGVILGWLSSSVCT</sequence>
<dbReference type="InterPro" id="IPR029058">
    <property type="entry name" value="AB_hydrolase_fold"/>
</dbReference>
<name>A0A1G2DDX8_9BACT</name>
<dbReference type="SUPFAM" id="SSF53474">
    <property type="entry name" value="alpha/beta-Hydrolases"/>
    <property type="match status" value="1"/>
</dbReference>
<dbReference type="AlphaFoldDB" id="A0A1G2DDX8"/>
<dbReference type="Proteomes" id="UP000178636">
    <property type="component" value="Unassembled WGS sequence"/>
</dbReference>
<dbReference type="PRINTS" id="PR00111">
    <property type="entry name" value="ABHYDROLASE"/>
</dbReference>
<gene>
    <name evidence="2" type="ORF">A3C93_01405</name>
</gene>